<dbReference type="InterPro" id="IPR006121">
    <property type="entry name" value="HMA_dom"/>
</dbReference>
<sequence>MGEKKKGGEKKNGDGGEKKEDSPMTVVLKTEIHCAGCATKIRKIVRGFEGVEQAKAESDSNKVTVIGKVDPSKLRDELAGKLQRKVDLVSPQPPKKENNDDKKKAEGKNNNNNTDDKKPKEKEPPITTAVLKLNLHCNGCMEKVQRVIKRTKGYHDMSMDRQKDLVTVKGTMDMKALAHILSEKLKKTVEIVPPKKEKDGDNAGEKDGGNKGGGGGKKKGGGGGDGGKEQQEGGGGGGAKMEEINRMETMGHPGFAYGYGFGYPNVVQPVYGYEYPPVYAGEYLHAPQQHHHAPQLFSDENPNACSIM</sequence>
<reference evidence="3" key="1">
    <citation type="journal article" date="2021" name="Front. Plant Sci.">
        <title>Chromosome-Scale Genome Assembly for Chinese Sour Jujube and Insights Into Its Genome Evolution and Domestication Signature.</title>
        <authorList>
            <person name="Shen L.-Y."/>
            <person name="Luo H."/>
            <person name="Wang X.-L."/>
            <person name="Wang X.-M."/>
            <person name="Qiu X.-J."/>
            <person name="Liu H."/>
            <person name="Zhou S.-S."/>
            <person name="Jia K.-H."/>
            <person name="Nie S."/>
            <person name="Bao Y.-T."/>
            <person name="Zhang R.-G."/>
            <person name="Yun Q.-Z."/>
            <person name="Chai Y.-H."/>
            <person name="Lu J.-Y."/>
            <person name="Li Y."/>
            <person name="Zhao S.-W."/>
            <person name="Mao J.-F."/>
            <person name="Jia S.-G."/>
            <person name="Mao Y.-M."/>
        </authorList>
    </citation>
    <scope>NUCLEOTIDE SEQUENCE</scope>
    <source>
        <strain evidence="3">AT0</strain>
        <tissue evidence="3">Leaf</tissue>
    </source>
</reference>
<dbReference type="InterPro" id="IPR036163">
    <property type="entry name" value="HMA_dom_sf"/>
</dbReference>
<dbReference type="AlphaFoldDB" id="A0A978VV40"/>
<dbReference type="Pfam" id="PF00403">
    <property type="entry name" value="HMA"/>
    <property type="match status" value="2"/>
</dbReference>
<dbReference type="Proteomes" id="UP000813462">
    <property type="component" value="Unassembled WGS sequence"/>
</dbReference>
<dbReference type="PANTHER" id="PTHR46413">
    <property type="entry name" value="HEAVY METAL-ASSOCIATED ISOPRENYLATED PLANT PROTEIN 6"/>
    <property type="match status" value="1"/>
</dbReference>
<evidence type="ECO:0000313" key="3">
    <source>
        <dbReference type="EMBL" id="KAH7542685.1"/>
    </source>
</evidence>
<protein>
    <recommendedName>
        <fullName evidence="2">HMA domain-containing protein</fullName>
    </recommendedName>
</protein>
<gene>
    <name evidence="3" type="ORF">FEM48_Zijuj02G0100400</name>
</gene>
<feature type="region of interest" description="Disordered" evidence="1">
    <location>
        <begin position="78"/>
        <end position="124"/>
    </location>
</feature>
<accession>A0A978VV40</accession>
<feature type="compositionally biased region" description="Gly residues" evidence="1">
    <location>
        <begin position="210"/>
        <end position="225"/>
    </location>
</feature>
<dbReference type="PROSITE" id="PS50846">
    <property type="entry name" value="HMA_2"/>
    <property type="match status" value="2"/>
</dbReference>
<feature type="region of interest" description="Disordered" evidence="1">
    <location>
        <begin position="1"/>
        <end position="25"/>
    </location>
</feature>
<feature type="domain" description="HMA" evidence="2">
    <location>
        <begin position="126"/>
        <end position="197"/>
    </location>
</feature>
<feature type="compositionally biased region" description="Basic and acidic residues" evidence="1">
    <location>
        <begin position="94"/>
        <end position="107"/>
    </location>
</feature>
<proteinExistence type="predicted"/>
<evidence type="ECO:0000259" key="2">
    <source>
        <dbReference type="PROSITE" id="PS50846"/>
    </source>
</evidence>
<feature type="compositionally biased region" description="Basic and acidic residues" evidence="1">
    <location>
        <begin position="114"/>
        <end position="124"/>
    </location>
</feature>
<dbReference type="CDD" id="cd00371">
    <property type="entry name" value="HMA"/>
    <property type="match status" value="2"/>
</dbReference>
<organism evidence="3 4">
    <name type="scientific">Ziziphus jujuba var. spinosa</name>
    <dbReference type="NCBI Taxonomy" id="714518"/>
    <lineage>
        <taxon>Eukaryota</taxon>
        <taxon>Viridiplantae</taxon>
        <taxon>Streptophyta</taxon>
        <taxon>Embryophyta</taxon>
        <taxon>Tracheophyta</taxon>
        <taxon>Spermatophyta</taxon>
        <taxon>Magnoliopsida</taxon>
        <taxon>eudicotyledons</taxon>
        <taxon>Gunneridae</taxon>
        <taxon>Pentapetalae</taxon>
        <taxon>rosids</taxon>
        <taxon>fabids</taxon>
        <taxon>Rosales</taxon>
        <taxon>Rhamnaceae</taxon>
        <taxon>Paliureae</taxon>
        <taxon>Ziziphus</taxon>
    </lineage>
</organism>
<feature type="compositionally biased region" description="Basic and acidic residues" evidence="1">
    <location>
        <begin position="1"/>
        <end position="22"/>
    </location>
</feature>
<name>A0A978VV40_ZIZJJ</name>
<dbReference type="OrthoDB" id="773760at2759"/>
<feature type="domain" description="HMA" evidence="2">
    <location>
        <begin position="23"/>
        <end position="90"/>
    </location>
</feature>
<dbReference type="GO" id="GO:0046872">
    <property type="term" value="F:metal ion binding"/>
    <property type="evidence" value="ECO:0007669"/>
    <property type="project" value="InterPro"/>
</dbReference>
<evidence type="ECO:0000313" key="4">
    <source>
        <dbReference type="Proteomes" id="UP000813462"/>
    </source>
</evidence>
<feature type="compositionally biased region" description="Basic and acidic residues" evidence="1">
    <location>
        <begin position="189"/>
        <end position="209"/>
    </location>
</feature>
<dbReference type="Gene3D" id="3.30.70.100">
    <property type="match status" value="2"/>
</dbReference>
<feature type="region of interest" description="Disordered" evidence="1">
    <location>
        <begin position="189"/>
        <end position="241"/>
    </location>
</feature>
<feature type="compositionally biased region" description="Basic and acidic residues" evidence="1">
    <location>
        <begin position="78"/>
        <end position="87"/>
    </location>
</feature>
<dbReference type="SUPFAM" id="SSF55008">
    <property type="entry name" value="HMA, heavy metal-associated domain"/>
    <property type="match status" value="2"/>
</dbReference>
<evidence type="ECO:0000256" key="1">
    <source>
        <dbReference type="SAM" id="MobiDB-lite"/>
    </source>
</evidence>
<comment type="caution">
    <text evidence="3">The sequence shown here is derived from an EMBL/GenBank/DDBJ whole genome shotgun (WGS) entry which is preliminary data.</text>
</comment>
<dbReference type="EMBL" id="JAEACU010000002">
    <property type="protein sequence ID" value="KAH7542685.1"/>
    <property type="molecule type" value="Genomic_DNA"/>
</dbReference>
<dbReference type="PANTHER" id="PTHR46413:SF2">
    <property type="entry name" value="HEAVY METAL-ASSOCIATED ISOPRENYLATED PLANT PROTEIN 3"/>
    <property type="match status" value="1"/>
</dbReference>
<dbReference type="InterPro" id="IPR044594">
    <property type="entry name" value="HIPP01/3/5/6"/>
</dbReference>